<dbReference type="Pfam" id="PF09694">
    <property type="entry name" value="Gcw_chp"/>
    <property type="match status" value="1"/>
</dbReference>
<reference evidence="1 2" key="1">
    <citation type="submission" date="2020-08" db="EMBL/GenBank/DDBJ databases">
        <title>The Agave Microbiome: Exploring the role of microbial communities in plant adaptations to desert environments.</title>
        <authorList>
            <person name="Partida-Martinez L.P."/>
        </authorList>
    </citation>
    <scope>NUCLEOTIDE SEQUENCE [LARGE SCALE GENOMIC DNA]</scope>
    <source>
        <strain evidence="1 2">AT3.2</strain>
    </source>
</reference>
<comment type="caution">
    <text evidence="1">The sequence shown here is derived from an EMBL/GenBank/DDBJ whole genome shotgun (WGS) entry which is preliminary data.</text>
</comment>
<protein>
    <submittedName>
        <fullName evidence="1">Uncharacterized protein (TIGR02001 family)</fullName>
    </submittedName>
</protein>
<accession>A0A7W9X3U5</accession>
<dbReference type="InterPro" id="IPR010239">
    <property type="entry name" value="CHP02001"/>
</dbReference>
<dbReference type="NCBIfam" id="TIGR02001">
    <property type="entry name" value="gcw_chp"/>
    <property type="match status" value="1"/>
</dbReference>
<dbReference type="AlphaFoldDB" id="A0A7W9X3U5"/>
<organism evidence="1 2">
    <name type="scientific">Massilia aurea</name>
    <dbReference type="NCBI Taxonomy" id="373040"/>
    <lineage>
        <taxon>Bacteria</taxon>
        <taxon>Pseudomonadati</taxon>
        <taxon>Pseudomonadota</taxon>
        <taxon>Betaproteobacteria</taxon>
        <taxon>Burkholderiales</taxon>
        <taxon>Oxalobacteraceae</taxon>
        <taxon>Telluria group</taxon>
        <taxon>Massilia</taxon>
    </lineage>
</organism>
<evidence type="ECO:0000313" key="1">
    <source>
        <dbReference type="EMBL" id="MBB6136022.1"/>
    </source>
</evidence>
<proteinExistence type="predicted"/>
<keyword evidence="2" id="KW-1185">Reference proteome</keyword>
<dbReference type="Proteomes" id="UP000540787">
    <property type="component" value="Unassembled WGS sequence"/>
</dbReference>
<sequence length="225" mass="24867">MPFHRRHGAILLALALTLPLYKDARAQTSGDLTLVSEYAGRGVALYTRPALQLRLEHDTAAGWYGGAFASPVTLDNRTQGQLTAYAGRARRLTSTLSWDAGVTRNTYLRDGRRNYHEFYAGVALQRASIRVFYSPTYYGEGRSVYLDLSGAYPLTDTLRLAAHVGVLHPFAYDGVAARDSADVRIALVTDVGDVTLQAGWQARWRTYLPDFPKPSAFTASASYHF</sequence>
<gene>
    <name evidence="1" type="ORF">HD842_004199</name>
</gene>
<dbReference type="EMBL" id="JACHBX010000005">
    <property type="protein sequence ID" value="MBB6136022.1"/>
    <property type="molecule type" value="Genomic_DNA"/>
</dbReference>
<evidence type="ECO:0000313" key="2">
    <source>
        <dbReference type="Proteomes" id="UP000540787"/>
    </source>
</evidence>
<name>A0A7W9X3U5_9BURK</name>
<dbReference type="RefSeq" id="WP_183556928.1">
    <property type="nucleotide sequence ID" value="NZ_JACHBX010000005.1"/>
</dbReference>